<dbReference type="SUPFAM" id="SSF55729">
    <property type="entry name" value="Acyl-CoA N-acyltransferases (Nat)"/>
    <property type="match status" value="1"/>
</dbReference>
<proteinExistence type="predicted"/>
<dbReference type="AlphaFoldDB" id="A0A387BKS6"/>
<dbReference type="Proteomes" id="UP000269374">
    <property type="component" value="Chromosome"/>
</dbReference>
<accession>A0A387BKS6</accession>
<dbReference type="Gene3D" id="3.40.630.30">
    <property type="match status" value="1"/>
</dbReference>
<dbReference type="EMBL" id="CP032627">
    <property type="protein sequence ID" value="AYG01799.1"/>
    <property type="molecule type" value="Genomic_DNA"/>
</dbReference>
<feature type="domain" description="N-acetyltransferase" evidence="1">
    <location>
        <begin position="30"/>
        <end position="189"/>
    </location>
</feature>
<reference evidence="2 3" key="1">
    <citation type="submission" date="2018-09" db="EMBL/GenBank/DDBJ databases">
        <title>Genome sequencing of strain 1JSPR-7.</title>
        <authorList>
            <person name="Heo J."/>
            <person name="Kim S.-J."/>
            <person name="Kwon S.-W."/>
        </authorList>
    </citation>
    <scope>NUCLEOTIDE SEQUENCE [LARGE SCALE GENOMIC DNA]</scope>
    <source>
        <strain evidence="2 3">1JSPR-7</strain>
    </source>
</reference>
<organism evidence="2 3">
    <name type="scientific">Lactococcus allomyrinae</name>
    <dbReference type="NCBI Taxonomy" id="2419773"/>
    <lineage>
        <taxon>Bacteria</taxon>
        <taxon>Bacillati</taxon>
        <taxon>Bacillota</taxon>
        <taxon>Bacilli</taxon>
        <taxon>Lactobacillales</taxon>
        <taxon>Streptococcaceae</taxon>
        <taxon>Lactococcus</taxon>
    </lineage>
</organism>
<name>A0A387BKS6_9LACT</name>
<sequence>MLDKSLPFFDFIMKRPVGSPIPDYPLLNGFHVVNFQPGDELDWAKIETAVGEFTDEDLALKYFTDKFLSVLTETEKRTIFLENSDRQKVATATAWWDFKDNTKVPKLHWVAVLPEFQGLGLSKSLLTIITKRMVELDKDQDFYLHTQTWSSRAVKVYEKFGYYITDEKNIASCKNEHYLDALSVLTKLSK</sequence>
<dbReference type="InterPro" id="IPR000182">
    <property type="entry name" value="GNAT_dom"/>
</dbReference>
<dbReference type="CDD" id="cd04301">
    <property type="entry name" value="NAT_SF"/>
    <property type="match status" value="1"/>
</dbReference>
<keyword evidence="2" id="KW-0808">Transferase</keyword>
<dbReference type="Pfam" id="PF00583">
    <property type="entry name" value="Acetyltransf_1"/>
    <property type="match status" value="1"/>
</dbReference>
<dbReference type="KEGG" id="lact:D7I46_12480"/>
<evidence type="ECO:0000313" key="2">
    <source>
        <dbReference type="EMBL" id="AYG01799.1"/>
    </source>
</evidence>
<evidence type="ECO:0000313" key="3">
    <source>
        <dbReference type="Proteomes" id="UP000269374"/>
    </source>
</evidence>
<gene>
    <name evidence="2" type="ORF">D7I46_12480</name>
</gene>
<dbReference type="PROSITE" id="PS51186">
    <property type="entry name" value="GNAT"/>
    <property type="match status" value="1"/>
</dbReference>
<dbReference type="GO" id="GO:0016747">
    <property type="term" value="F:acyltransferase activity, transferring groups other than amino-acyl groups"/>
    <property type="evidence" value="ECO:0007669"/>
    <property type="project" value="InterPro"/>
</dbReference>
<dbReference type="OrthoDB" id="581534at2"/>
<evidence type="ECO:0000259" key="1">
    <source>
        <dbReference type="PROSITE" id="PS51186"/>
    </source>
</evidence>
<protein>
    <submittedName>
        <fullName evidence="2">GNAT family N-acetyltransferase</fullName>
    </submittedName>
</protein>
<dbReference type="RefSeq" id="WP_120773168.1">
    <property type="nucleotide sequence ID" value="NZ_CP032627.1"/>
</dbReference>
<keyword evidence="3" id="KW-1185">Reference proteome</keyword>
<dbReference type="InterPro" id="IPR016181">
    <property type="entry name" value="Acyl_CoA_acyltransferase"/>
</dbReference>